<keyword evidence="7" id="KW-0472">Membrane</keyword>
<feature type="region of interest" description="Linear diubiquitin binding" evidence="5">
    <location>
        <begin position="676"/>
        <end position="677"/>
    </location>
</feature>
<dbReference type="PRINTS" id="PR02055">
    <property type="entry name" value="PROTEINF105"/>
</dbReference>
<reference evidence="8" key="1">
    <citation type="journal article" date="2021" name="Genome Biol. Evol.">
        <title>A High-Quality Reference Genome for a Parasitic Bivalve with Doubly Uniparental Inheritance (Bivalvia: Unionida).</title>
        <authorList>
            <person name="Smith C.H."/>
        </authorList>
    </citation>
    <scope>NUCLEOTIDE SEQUENCE</scope>
    <source>
        <strain evidence="8">CHS0354</strain>
    </source>
</reference>
<protein>
    <submittedName>
        <fullName evidence="8">Uncharacterized protein</fullName>
    </submittedName>
</protein>
<evidence type="ECO:0000313" key="8">
    <source>
        <dbReference type="EMBL" id="KAK3576159.1"/>
    </source>
</evidence>
<comment type="caution">
    <text evidence="8">The sequence shown here is derived from an EMBL/GenBank/DDBJ whole genome shotgun (WGS) entry which is preliminary data.</text>
</comment>
<evidence type="ECO:0000256" key="6">
    <source>
        <dbReference type="SAM" id="MobiDB-lite"/>
    </source>
</evidence>
<feature type="active site" evidence="4">
    <location>
        <position position="709"/>
    </location>
</feature>
<dbReference type="GO" id="GO:1990108">
    <property type="term" value="P:protein linear deubiquitination"/>
    <property type="evidence" value="ECO:0007669"/>
    <property type="project" value="InterPro"/>
</dbReference>
<proteinExistence type="inferred from homology"/>
<dbReference type="GO" id="GO:0005737">
    <property type="term" value="C:cytoplasm"/>
    <property type="evidence" value="ECO:0007669"/>
    <property type="project" value="UniProtKB-SubCell"/>
</dbReference>
<reference evidence="8" key="3">
    <citation type="submission" date="2023-05" db="EMBL/GenBank/DDBJ databases">
        <authorList>
            <person name="Smith C.H."/>
        </authorList>
    </citation>
    <scope>NUCLEOTIDE SEQUENCE</scope>
    <source>
        <strain evidence="8">CHS0354</strain>
        <tissue evidence="8">Mantle</tissue>
    </source>
</reference>
<feature type="region of interest" description="Disordered" evidence="6">
    <location>
        <begin position="400"/>
        <end position="422"/>
    </location>
</feature>
<evidence type="ECO:0000256" key="2">
    <source>
        <dbReference type="ARBA" id="ARBA00010267"/>
    </source>
</evidence>
<dbReference type="PANTHER" id="PTHR33662:SF1">
    <property type="entry name" value="INACTIVE UBIQUITIN THIOESTERASE OTULINL"/>
    <property type="match status" value="1"/>
</dbReference>
<dbReference type="PANTHER" id="PTHR33662">
    <property type="entry name" value="OTU DEUBIQUITINASE WITH LINEAR LINKAGE-SPECIFICITY A-RELATED"/>
    <property type="match status" value="1"/>
</dbReference>
<name>A0AAE0RMF6_9BIVA</name>
<feature type="transmembrane region" description="Helical" evidence="7">
    <location>
        <begin position="71"/>
        <end position="90"/>
    </location>
</feature>
<dbReference type="PRINTS" id="PR02057">
    <property type="entry name" value="PROTEINF105B"/>
</dbReference>
<comment type="similarity">
    <text evidence="2">Belongs to the peptidase C65 family. Otulin subfamily.</text>
</comment>
<feature type="region of interest" description="Linear diubiquitin binding" evidence="5">
    <location>
        <begin position="707"/>
        <end position="709"/>
    </location>
</feature>
<evidence type="ECO:0000256" key="4">
    <source>
        <dbReference type="PIRSR" id="PIRSR623237-1"/>
    </source>
</evidence>
<keyword evidence="7" id="KW-1133">Transmembrane helix</keyword>
<dbReference type="InterPro" id="IPR023235">
    <property type="entry name" value="FAM105"/>
</dbReference>
<dbReference type="AlphaFoldDB" id="A0AAE0RMF6"/>
<keyword evidence="9" id="KW-1185">Reference proteome</keyword>
<keyword evidence="7" id="KW-0812">Transmembrane</keyword>
<evidence type="ECO:0000256" key="3">
    <source>
        <dbReference type="ARBA" id="ARBA00022490"/>
    </source>
</evidence>
<reference evidence="8" key="2">
    <citation type="journal article" date="2021" name="Genome Biol. Evol.">
        <title>Developing a high-quality reference genome for a parasitic bivalve with doubly uniparental inheritance (Bivalvia: Unionida).</title>
        <authorList>
            <person name="Smith C.H."/>
        </authorList>
    </citation>
    <scope>NUCLEOTIDE SEQUENCE</scope>
    <source>
        <strain evidence="8">CHS0354</strain>
        <tissue evidence="8">Mantle</tissue>
    </source>
</reference>
<dbReference type="Proteomes" id="UP001195483">
    <property type="component" value="Unassembled WGS sequence"/>
</dbReference>
<dbReference type="EMBL" id="JAEAOA010002322">
    <property type="protein sequence ID" value="KAK3576159.1"/>
    <property type="molecule type" value="Genomic_DNA"/>
</dbReference>
<evidence type="ECO:0000256" key="7">
    <source>
        <dbReference type="SAM" id="Phobius"/>
    </source>
</evidence>
<dbReference type="GO" id="GO:0004843">
    <property type="term" value="F:cysteine-type deubiquitinase activity"/>
    <property type="evidence" value="ECO:0007669"/>
    <property type="project" value="InterPro"/>
</dbReference>
<feature type="compositionally biased region" description="Polar residues" evidence="6">
    <location>
        <begin position="401"/>
        <end position="411"/>
    </location>
</feature>
<feature type="region of interest" description="Linear diubiquitin binding" evidence="5">
    <location>
        <begin position="919"/>
        <end position="921"/>
    </location>
</feature>
<accession>A0AAE0RMF6</accession>
<feature type="active site" description="Nucleophile" evidence="4">
    <location>
        <position position="712"/>
    </location>
</feature>
<comment type="subcellular location">
    <subcellularLocation>
        <location evidence="1">Cytoplasm</location>
    </subcellularLocation>
</comment>
<keyword evidence="3" id="KW-0963">Cytoplasm</keyword>
<gene>
    <name evidence="8" type="ORF">CHS0354_039824</name>
</gene>
<sequence>MAWYMLQPSQKTPTQGSLTHDPTAWTSVADACQDIVKFLGSTYSCNKRVIIHLNLPLLGEKIKIDLESVKAVGVICVLGIGFGLGSYLLYRLYQKIFSGDGDKSRYPCNTDQESEEEEEVNLDGDDFFIQIDAPVTFVDSKMGNVESHYPKLTAYYKRGEGVILGEREGKHHRDVNLNKGTYLRLRKHFNSSCDSEGFSCTEKEEITTKSGCINIVPECTVSVQREATRNGFTKETTFQSHDFVDIDHDVTVSTSLSASLQGNVSQNSLSIRNARLDCSEIKDTENVGSIMDRFKYEVNSVQGEQNRSLAVLYVGHDLCASSVLLTPPSGDDEQPVESHVADFDFRKTDSCYVCSNESFDAKSSSAVISPLQSVQSSEKSDSSQFHKVLLRKLDGLHSESLDSVSTNSSKSETPDRSSHPYLFSSERKGSFSSLSQQDSFLTFSRQDSLSGISSPELEVLMSGTADVNGSSSDKFYVLENEIHCIEDEFQDIVSKLDELKAKYNIDDYLSPVSSSLNELEIHQSIPATSMSKSDNSRVCISSQSVSGAEPVDLSWDMESLENVLAENSLGSLSLEYVAKRLGLSLDIDGCNKDCGISCDQDILLSHSCSGAQISPSDLTLDNVSSLETEYSPSAEEMADDIFSSPSDENPEKLKKLVQITVNVGDKQDILEYAKKEWISDTSKAVQMRLAYAQIPCQSQYSHLRQIRGDNYCGIRSVLCQILLNNLPFFSRWSSKAALLKGLEQAFNDESVGLWAWNFAGHKLFEGQNLLKSLSQCLVTLYDKVEAIKTITSSAREDKVIIDLNSDLDLVLMEGVKVMMVLDAIHLYQDYISGHDVPVFVWCLFGRDTSENIQMFIRNHLNYIGNTFGLEQVEMCLLGHALGVTIHVFRLGQFGQDDFITYYPDDYKDKWPQIMLIAEDDRHYNIPV</sequence>
<feature type="region of interest" description="Linear diubiquitin binding" evidence="5">
    <location>
        <begin position="866"/>
        <end position="872"/>
    </location>
</feature>
<dbReference type="Pfam" id="PF16218">
    <property type="entry name" value="Peptidase_C101"/>
    <property type="match status" value="1"/>
</dbReference>
<feature type="active site" evidence="4">
    <location>
        <position position="922"/>
    </location>
</feature>
<evidence type="ECO:0000256" key="5">
    <source>
        <dbReference type="PIRSR" id="PIRSR623237-2"/>
    </source>
</evidence>
<dbReference type="InterPro" id="IPR023237">
    <property type="entry name" value="Otulin"/>
</dbReference>
<evidence type="ECO:0000313" key="9">
    <source>
        <dbReference type="Proteomes" id="UP001195483"/>
    </source>
</evidence>
<evidence type="ECO:0000256" key="1">
    <source>
        <dbReference type="ARBA" id="ARBA00004496"/>
    </source>
</evidence>
<organism evidence="8 9">
    <name type="scientific">Potamilus streckersoni</name>
    <dbReference type="NCBI Taxonomy" id="2493646"/>
    <lineage>
        <taxon>Eukaryota</taxon>
        <taxon>Metazoa</taxon>
        <taxon>Spiralia</taxon>
        <taxon>Lophotrochozoa</taxon>
        <taxon>Mollusca</taxon>
        <taxon>Bivalvia</taxon>
        <taxon>Autobranchia</taxon>
        <taxon>Heteroconchia</taxon>
        <taxon>Palaeoheterodonta</taxon>
        <taxon>Unionida</taxon>
        <taxon>Unionoidea</taxon>
        <taxon>Unionidae</taxon>
        <taxon>Ambleminae</taxon>
        <taxon>Lampsilini</taxon>
        <taxon>Potamilus</taxon>
    </lineage>
</organism>